<dbReference type="AlphaFoldDB" id="A0A8J8W9W8"/>
<comment type="caution">
    <text evidence="1">The sequence shown here is derived from an EMBL/GenBank/DDBJ whole genome shotgun (WGS) entry which is preliminary data.</text>
</comment>
<keyword evidence="2" id="KW-1185">Reference proteome</keyword>
<organism evidence="1 2">
    <name type="scientific">Penicillium ucsense</name>
    <dbReference type="NCBI Taxonomy" id="2839758"/>
    <lineage>
        <taxon>Eukaryota</taxon>
        <taxon>Fungi</taxon>
        <taxon>Dikarya</taxon>
        <taxon>Ascomycota</taxon>
        <taxon>Pezizomycotina</taxon>
        <taxon>Eurotiomycetes</taxon>
        <taxon>Eurotiomycetidae</taxon>
        <taxon>Eurotiales</taxon>
        <taxon>Aspergillaceae</taxon>
        <taxon>Penicillium</taxon>
    </lineage>
</organism>
<dbReference type="EMBL" id="WIWV01000008">
    <property type="protein sequence ID" value="KAF7719141.1"/>
    <property type="molecule type" value="Genomic_DNA"/>
</dbReference>
<name>A0A8J8W9W8_9EURO</name>
<reference evidence="1" key="1">
    <citation type="journal article" date="2020" name="Front. Microbiol.">
        <title>Gene regulatory networks of Penicillium echinulatum 2HH and Penicillium oxalicum 114-2 inferred by a computational biology approach.</title>
        <authorList>
            <person name="Lenz A.R."/>
            <person name="Galan-Vasquez E."/>
            <person name="Balbinot E."/>
            <person name="De Abreu F.P."/>
            <person name="De Oliveira N.S."/>
            <person name="Da Rosa L.O."/>
            <person name="De Avila E Silva S."/>
            <person name="Camassola M."/>
            <person name="Dillon A.J.P."/>
            <person name="Perez-Rueda E."/>
        </authorList>
    </citation>
    <scope>NUCLEOTIDE SEQUENCE</scope>
    <source>
        <strain evidence="1">S1M29</strain>
    </source>
</reference>
<sequence>MTLPVFYLKVFATLPEDRAFARGPTPASGANLTHDTLASVRFIKRAEAVNTLYHPDLSPTTLSTYPYKMSAQSSSIVPPTTGNSFTAFSQNISRNTTSSFQPAASWRPSTTLKISTRLVDGMPPAPPPSPVSFAIDSDGGQFMDQWDEIHRLSLEG</sequence>
<gene>
    <name evidence="1" type="ORF">PECM_008071</name>
</gene>
<accession>A0A8J8W9W8</accession>
<evidence type="ECO:0000313" key="1">
    <source>
        <dbReference type="EMBL" id="KAF7719141.1"/>
    </source>
</evidence>
<proteinExistence type="predicted"/>
<dbReference type="Proteomes" id="UP000631181">
    <property type="component" value="Unassembled WGS sequence"/>
</dbReference>
<evidence type="ECO:0000313" key="2">
    <source>
        <dbReference type="Proteomes" id="UP000631181"/>
    </source>
</evidence>
<protein>
    <submittedName>
        <fullName evidence="1">Uncharacterized protein</fullName>
    </submittedName>
</protein>